<dbReference type="EMBL" id="ARZY01000018">
    <property type="protein sequence ID" value="EWH09890.1"/>
    <property type="molecule type" value="Genomic_DNA"/>
</dbReference>
<keyword evidence="5 8" id="KW-0812">Transmembrane</keyword>
<evidence type="ECO:0000256" key="5">
    <source>
        <dbReference type="ARBA" id="ARBA00022692"/>
    </source>
</evidence>
<evidence type="ECO:0000256" key="4">
    <source>
        <dbReference type="ARBA" id="ARBA00022519"/>
    </source>
</evidence>
<evidence type="ECO:0000256" key="3">
    <source>
        <dbReference type="ARBA" id="ARBA00022475"/>
    </source>
</evidence>
<feature type="transmembrane region" description="Helical" evidence="8">
    <location>
        <begin position="360"/>
        <end position="379"/>
    </location>
</feature>
<dbReference type="InterPro" id="IPR036259">
    <property type="entry name" value="MFS_trans_sf"/>
</dbReference>
<dbReference type="NCBIfam" id="NF037955">
    <property type="entry name" value="mfs"/>
    <property type="match status" value="1"/>
</dbReference>
<feature type="transmembrane region" description="Helical" evidence="8">
    <location>
        <begin position="160"/>
        <end position="177"/>
    </location>
</feature>
<feature type="domain" description="Major facilitator superfamily associated" evidence="9">
    <location>
        <begin position="9"/>
        <end position="363"/>
    </location>
</feature>
<feature type="transmembrane region" description="Helical" evidence="8">
    <location>
        <begin position="38"/>
        <end position="60"/>
    </location>
</feature>
<feature type="transmembrane region" description="Helical" evidence="8">
    <location>
        <begin position="266"/>
        <end position="286"/>
    </location>
</feature>
<evidence type="ECO:0000256" key="8">
    <source>
        <dbReference type="SAM" id="Phobius"/>
    </source>
</evidence>
<evidence type="ECO:0000313" key="10">
    <source>
        <dbReference type="EMBL" id="EWH09890.1"/>
    </source>
</evidence>
<evidence type="ECO:0000313" key="11">
    <source>
        <dbReference type="Proteomes" id="UP000019276"/>
    </source>
</evidence>
<evidence type="ECO:0000256" key="6">
    <source>
        <dbReference type="ARBA" id="ARBA00022989"/>
    </source>
</evidence>
<keyword evidence="7 8" id="KW-0472">Membrane</keyword>
<dbReference type="SUPFAM" id="SSF103473">
    <property type="entry name" value="MFS general substrate transporter"/>
    <property type="match status" value="1"/>
</dbReference>
<feature type="transmembrane region" description="Helical" evidence="8">
    <location>
        <begin position="292"/>
        <end position="312"/>
    </location>
</feature>
<organism evidence="10 11">
    <name type="scientific">Catenovulum agarivorans DS-2</name>
    <dbReference type="NCBI Taxonomy" id="1328313"/>
    <lineage>
        <taxon>Bacteria</taxon>
        <taxon>Pseudomonadati</taxon>
        <taxon>Pseudomonadota</taxon>
        <taxon>Gammaproteobacteria</taxon>
        <taxon>Alteromonadales</taxon>
        <taxon>Alteromonadaceae</taxon>
        <taxon>Catenovulum</taxon>
    </lineage>
</organism>
<sequence>MFANSTKARLSQIYFSYFTIIGVVSHYLGLYLDSLQLPATTIGSILAVMTIGRILGPSTWAHLSWLNKNTHLRIQLGCLFALLFFSLLLFKHNTLFIYLALGGFAFFWSAVLPQIETLTQAKLEGDASAYSLVRMWGSISFILFVIIAGWSFEHFGVTQSVEYMTMVLLVILLFNSVRLPQPQVKHSAVVSSSKLSFQKRLKQKHVVAFLVCSMLMQFSFAPYYGFFSIYMQDIGYTGYQTGMFISVGVVAEIVIFFYAGKLVKQFALNYLIAFCLALTALRWFTLNSFAEHVLLLILIQTIHAFSYGLFHVCAQKFMHNEFVGDALSKGQAFYLSVSFGIGGALGAWCAGWGWHLIYDATYYFAAAFALLGAVIGLQAKSIESSATTR</sequence>
<dbReference type="InterPro" id="IPR024989">
    <property type="entry name" value="MFS_assoc_dom"/>
</dbReference>
<evidence type="ECO:0000256" key="1">
    <source>
        <dbReference type="ARBA" id="ARBA00004429"/>
    </source>
</evidence>
<dbReference type="InterPro" id="IPR026032">
    <property type="entry name" value="HcaT-like"/>
</dbReference>
<protein>
    <submittedName>
        <fullName evidence="10">Major facilitator superfamily protein</fullName>
    </submittedName>
</protein>
<dbReference type="GO" id="GO:0005886">
    <property type="term" value="C:plasma membrane"/>
    <property type="evidence" value="ECO:0007669"/>
    <property type="project" value="UniProtKB-SubCell"/>
</dbReference>
<dbReference type="AlphaFoldDB" id="W7QX89"/>
<dbReference type="Gene3D" id="1.20.1250.20">
    <property type="entry name" value="MFS general substrate transporter like domains"/>
    <property type="match status" value="2"/>
</dbReference>
<gene>
    <name evidence="10" type="ORF">DS2_10602</name>
</gene>
<feature type="transmembrane region" description="Helical" evidence="8">
    <location>
        <begin position="206"/>
        <end position="226"/>
    </location>
</feature>
<dbReference type="GO" id="GO:0015528">
    <property type="term" value="F:lactose:proton symporter activity"/>
    <property type="evidence" value="ECO:0007669"/>
    <property type="project" value="TreeGrafter"/>
</dbReference>
<dbReference type="STRING" id="1328313.DS2_10602"/>
<feature type="transmembrane region" description="Helical" evidence="8">
    <location>
        <begin position="127"/>
        <end position="148"/>
    </location>
</feature>
<dbReference type="GO" id="GO:0030395">
    <property type="term" value="F:lactose binding"/>
    <property type="evidence" value="ECO:0007669"/>
    <property type="project" value="TreeGrafter"/>
</dbReference>
<dbReference type="OrthoDB" id="9150135at2"/>
<dbReference type="Pfam" id="PF12832">
    <property type="entry name" value="MFS_1_like"/>
    <property type="match status" value="1"/>
</dbReference>
<dbReference type="eggNOG" id="COG2814">
    <property type="taxonomic scope" value="Bacteria"/>
</dbReference>
<dbReference type="PANTHER" id="PTHR23522">
    <property type="entry name" value="BLL5896 PROTEIN"/>
    <property type="match status" value="1"/>
</dbReference>
<dbReference type="PIRSF" id="PIRSF004925">
    <property type="entry name" value="HcaT"/>
    <property type="match status" value="1"/>
</dbReference>
<dbReference type="Proteomes" id="UP000019276">
    <property type="component" value="Unassembled WGS sequence"/>
</dbReference>
<keyword evidence="3" id="KW-1003">Cell membrane</keyword>
<evidence type="ECO:0000256" key="7">
    <source>
        <dbReference type="ARBA" id="ARBA00023136"/>
    </source>
</evidence>
<dbReference type="RefSeq" id="WP_035014739.1">
    <property type="nucleotide sequence ID" value="NZ_ARZY01000018.1"/>
</dbReference>
<feature type="transmembrane region" description="Helical" evidence="8">
    <location>
        <begin position="333"/>
        <end position="354"/>
    </location>
</feature>
<evidence type="ECO:0000259" key="9">
    <source>
        <dbReference type="Pfam" id="PF12832"/>
    </source>
</evidence>
<proteinExistence type="predicted"/>
<reference evidence="10 11" key="1">
    <citation type="journal article" date="2014" name="Genome Announc.">
        <title>Draft Genome Sequence of the Agar-Degrading Bacterium Catenovulum sp. Strain DS-2, Isolated from Intestines of Haliotis diversicolor.</title>
        <authorList>
            <person name="Shan D."/>
            <person name="Li X."/>
            <person name="Gu Z."/>
            <person name="Wei G."/>
            <person name="Gao Z."/>
            <person name="Shao Z."/>
        </authorList>
    </citation>
    <scope>NUCLEOTIDE SEQUENCE [LARGE SCALE GENOMIC DNA]</scope>
    <source>
        <strain evidence="10 11">DS-2</strain>
    </source>
</reference>
<keyword evidence="2" id="KW-0813">Transport</keyword>
<keyword evidence="11" id="KW-1185">Reference proteome</keyword>
<dbReference type="PANTHER" id="PTHR23522:SF10">
    <property type="entry name" value="3-PHENYLPROPIONIC ACID TRANSPORTER-RELATED"/>
    <property type="match status" value="1"/>
</dbReference>
<feature type="transmembrane region" description="Helical" evidence="8">
    <location>
        <begin position="96"/>
        <end position="115"/>
    </location>
</feature>
<feature type="transmembrane region" description="Helical" evidence="8">
    <location>
        <begin position="238"/>
        <end position="259"/>
    </location>
</feature>
<accession>W7QX89</accession>
<comment type="subcellular location">
    <subcellularLocation>
        <location evidence="1">Cell inner membrane</location>
        <topology evidence="1">Multi-pass membrane protein</topology>
    </subcellularLocation>
</comment>
<feature type="transmembrane region" description="Helical" evidence="8">
    <location>
        <begin position="72"/>
        <end position="90"/>
    </location>
</feature>
<name>W7QX89_9ALTE</name>
<keyword evidence="6 8" id="KW-1133">Transmembrane helix</keyword>
<comment type="caution">
    <text evidence="10">The sequence shown here is derived from an EMBL/GenBank/DDBJ whole genome shotgun (WGS) entry which is preliminary data.</text>
</comment>
<keyword evidence="4" id="KW-0997">Cell inner membrane</keyword>
<feature type="transmembrane region" description="Helical" evidence="8">
    <location>
        <begin position="12"/>
        <end position="32"/>
    </location>
</feature>
<evidence type="ECO:0000256" key="2">
    <source>
        <dbReference type="ARBA" id="ARBA00022448"/>
    </source>
</evidence>